<dbReference type="InterPro" id="IPR026832">
    <property type="entry name" value="Asteroid"/>
</dbReference>
<dbReference type="PANTHER" id="PTHR15665:SF1">
    <property type="entry name" value="PROTEIN ASTEROID HOMOLOG 1"/>
    <property type="match status" value="1"/>
</dbReference>
<feature type="non-terminal residue" evidence="3">
    <location>
        <position position="675"/>
    </location>
</feature>
<organism evidence="3 4">
    <name type="scientific">Rhizophlyctis rosea</name>
    <dbReference type="NCBI Taxonomy" id="64517"/>
    <lineage>
        <taxon>Eukaryota</taxon>
        <taxon>Fungi</taxon>
        <taxon>Fungi incertae sedis</taxon>
        <taxon>Chytridiomycota</taxon>
        <taxon>Chytridiomycota incertae sedis</taxon>
        <taxon>Chytridiomycetes</taxon>
        <taxon>Rhizophlyctidales</taxon>
        <taxon>Rhizophlyctidaceae</taxon>
        <taxon>Rhizophlyctis</taxon>
    </lineage>
</organism>
<comment type="caution">
    <text evidence="3">The sequence shown here is derived from an EMBL/GenBank/DDBJ whole genome shotgun (WGS) entry which is preliminary data.</text>
</comment>
<dbReference type="Pfam" id="PF12813">
    <property type="entry name" value="XPG_I_2"/>
    <property type="match status" value="1"/>
</dbReference>
<sequence length="675" mass="73980">MGVTGLASYLALGNTNLGRSVRWTAKASVGADTSIPLVVDGNALVYQVCRECAWLPRGGYSILLSAIRQRVQELLSVNLSLTFIFDGPLPKWKFVERIKRDTQRISILDSIIADVSSSETNLLAFASASATLLPPFAIPACIELLKALSMNVMVANGEADRIIARMARTQGAYVLSRDSDFFIHDLGDHACYIPLDTLRVSNEAEGVVVQAKAFSRQDVAAFLGLPASLLPAFATMVGCDAVVTEDRKLIDDLVSSANTGANSHARIREVSKFLCSLPPDFGSAGAIMRVTDGCTDDSKRDKLQRILLFAAEQYQLDGNTSLVQNERNHFVATMMSGDYSHKLVEVAEGRLLWCTPFLEDIRRASAWDLARTIRSWTYAFTIWSHAPLTLATTPHQHLDVPYLEDAGLSHLLLDPMNFEDYCRGHTTVTEYIRRADRMVAEKVPPTTPADIQSAMSSINPSSNTTISASAFAALPPELRQSLYLHVLHSQTQCMQVLPAKFIPLAACARFLVQELQRKGSPLADFELTAWIGASVKTILTAFPSDSAAQQPAQSSLPTTPPPWTPTRVSVHLLAQIECILFSAFLLAQSLHHPFLTQNFTRYHWACIDPSEFHRCMRVARGGGGLARLGGFDSTSDGREADSKEFEEAFGVVMAAVMEGLEDEVEVVVGARKREE</sequence>
<dbReference type="InterPro" id="IPR029060">
    <property type="entry name" value="PIN-like_dom_sf"/>
</dbReference>
<dbReference type="EMBL" id="JADGJD010001588">
    <property type="protein sequence ID" value="KAJ3040028.1"/>
    <property type="molecule type" value="Genomic_DNA"/>
</dbReference>
<evidence type="ECO:0000256" key="1">
    <source>
        <dbReference type="ARBA" id="ARBA00007398"/>
    </source>
</evidence>
<dbReference type="Gene3D" id="3.40.50.1010">
    <property type="entry name" value="5'-nuclease"/>
    <property type="match status" value="1"/>
</dbReference>
<comment type="similarity">
    <text evidence="1">Belongs to the asteroid family.</text>
</comment>
<dbReference type="SUPFAM" id="SSF88723">
    <property type="entry name" value="PIN domain-like"/>
    <property type="match status" value="1"/>
</dbReference>
<feature type="domain" description="Asteroid" evidence="2">
    <location>
        <begin position="134"/>
        <end position="234"/>
    </location>
</feature>
<accession>A0AAD5X010</accession>
<dbReference type="PANTHER" id="PTHR15665">
    <property type="entry name" value="ASTEROID PROTEIN"/>
    <property type="match status" value="1"/>
</dbReference>
<dbReference type="InterPro" id="IPR039436">
    <property type="entry name" value="Asteroid_dom"/>
</dbReference>
<name>A0AAD5X010_9FUNG</name>
<proteinExistence type="inferred from homology"/>
<evidence type="ECO:0000259" key="2">
    <source>
        <dbReference type="Pfam" id="PF12813"/>
    </source>
</evidence>
<evidence type="ECO:0000313" key="3">
    <source>
        <dbReference type="EMBL" id="KAJ3040028.1"/>
    </source>
</evidence>
<reference evidence="3" key="1">
    <citation type="submission" date="2020-05" db="EMBL/GenBank/DDBJ databases">
        <title>Phylogenomic resolution of chytrid fungi.</title>
        <authorList>
            <person name="Stajich J.E."/>
            <person name="Amses K."/>
            <person name="Simmons R."/>
            <person name="Seto K."/>
            <person name="Myers J."/>
            <person name="Bonds A."/>
            <person name="Quandt C.A."/>
            <person name="Barry K."/>
            <person name="Liu P."/>
            <person name="Grigoriev I."/>
            <person name="Longcore J.E."/>
            <person name="James T.Y."/>
        </authorList>
    </citation>
    <scope>NUCLEOTIDE SEQUENCE</scope>
    <source>
        <strain evidence="3">JEL0318</strain>
    </source>
</reference>
<protein>
    <submittedName>
        <fullName evidence="3">Protein asteroid 1</fullName>
    </submittedName>
</protein>
<gene>
    <name evidence="3" type="primary">ASTE1</name>
    <name evidence="3" type="ORF">HK097_002663</name>
</gene>
<dbReference type="AlphaFoldDB" id="A0AAD5X010"/>
<dbReference type="Proteomes" id="UP001212841">
    <property type="component" value="Unassembled WGS sequence"/>
</dbReference>
<keyword evidence="4" id="KW-1185">Reference proteome</keyword>
<evidence type="ECO:0000313" key="4">
    <source>
        <dbReference type="Proteomes" id="UP001212841"/>
    </source>
</evidence>